<organism evidence="2">
    <name type="scientific">Cyanothece sp. (strain PCC 7425 / ATCC 29141)</name>
    <dbReference type="NCBI Taxonomy" id="395961"/>
    <lineage>
        <taxon>Bacteria</taxon>
        <taxon>Bacillati</taxon>
        <taxon>Cyanobacteriota</taxon>
        <taxon>Cyanophyceae</taxon>
        <taxon>Gomontiellales</taxon>
        <taxon>Cyanothecaceae</taxon>
        <taxon>Cyanothece</taxon>
    </lineage>
</organism>
<dbReference type="SUPFAM" id="SSF50182">
    <property type="entry name" value="Sm-like ribonucleoproteins"/>
    <property type="match status" value="1"/>
</dbReference>
<dbReference type="eggNOG" id="COG1923">
    <property type="taxonomic scope" value="Bacteria"/>
</dbReference>
<protein>
    <recommendedName>
        <fullName evidence="1">Hfq-related domain-containing protein</fullName>
    </recommendedName>
</protein>
<dbReference type="InterPro" id="IPR053840">
    <property type="entry name" value="Hfq_1"/>
</dbReference>
<dbReference type="HOGENOM" id="CLU_185801_0_0_3"/>
<reference evidence="2" key="1">
    <citation type="submission" date="2009-01" db="EMBL/GenBank/DDBJ databases">
        <title>Complete sequence of chromosome Cyanothece sp. PCC 7425.</title>
        <authorList>
            <consortium name="US DOE Joint Genome Institute"/>
            <person name="Lucas S."/>
            <person name="Copeland A."/>
            <person name="Lapidus A."/>
            <person name="Glavina del Rio T."/>
            <person name="Dalin E."/>
            <person name="Tice H."/>
            <person name="Bruce D."/>
            <person name="Goodwin L."/>
            <person name="Pitluck S."/>
            <person name="Sims D."/>
            <person name="Meineke L."/>
            <person name="Brettin T."/>
            <person name="Detter J.C."/>
            <person name="Han C."/>
            <person name="Larimer F."/>
            <person name="Land M."/>
            <person name="Hauser L."/>
            <person name="Kyrpides N."/>
            <person name="Ovchinnikova G."/>
            <person name="Liberton M."/>
            <person name="Stoeckel J."/>
            <person name="Banerjee A."/>
            <person name="Singh A."/>
            <person name="Page L."/>
            <person name="Sato H."/>
            <person name="Zhao L."/>
            <person name="Sherman L."/>
            <person name="Pakrasi H."/>
            <person name="Richardson P."/>
        </authorList>
    </citation>
    <scope>NUCLEOTIDE SEQUENCE</scope>
    <source>
        <strain evidence="2">PCC 7425</strain>
    </source>
</reference>
<dbReference type="EMBL" id="CP001344">
    <property type="protein sequence ID" value="ACL42941.1"/>
    <property type="molecule type" value="Genomic_DNA"/>
</dbReference>
<sequence>MADEFVTGLPSIRQVQSLIKDQTEVELKVSTGDLLTGKILWQDDNCLCLQDHYNQPTIIWRQAIVFVKPKP</sequence>
<accession>B8HU21</accession>
<dbReference type="NCBIfam" id="NF047718">
    <property type="entry name" value="Hfq_rel_Cyano"/>
    <property type="match status" value="1"/>
</dbReference>
<evidence type="ECO:0000259" key="1">
    <source>
        <dbReference type="Pfam" id="PF21979"/>
    </source>
</evidence>
<dbReference type="AlphaFoldDB" id="B8HU21"/>
<gene>
    <name evidence="2" type="ordered locus">Cyan7425_0550</name>
</gene>
<dbReference type="Gene3D" id="2.30.30.100">
    <property type="match status" value="1"/>
</dbReference>
<evidence type="ECO:0000313" key="2">
    <source>
        <dbReference type="EMBL" id="ACL42941.1"/>
    </source>
</evidence>
<name>B8HU21_CYAP4</name>
<dbReference type="InterPro" id="IPR010920">
    <property type="entry name" value="LSM_dom_sf"/>
</dbReference>
<dbReference type="OrthoDB" id="573534at2"/>
<feature type="domain" description="Hfq-related" evidence="1">
    <location>
        <begin position="9"/>
        <end position="69"/>
    </location>
</feature>
<dbReference type="Pfam" id="PF21979">
    <property type="entry name" value="Hfq_1"/>
    <property type="match status" value="1"/>
</dbReference>
<dbReference type="STRING" id="395961.Cyan7425_0550"/>
<dbReference type="KEGG" id="cyn:Cyan7425_0550"/>
<proteinExistence type="predicted"/>